<organism evidence="1 2">
    <name type="scientific">Lojkania enalia</name>
    <dbReference type="NCBI Taxonomy" id="147567"/>
    <lineage>
        <taxon>Eukaryota</taxon>
        <taxon>Fungi</taxon>
        <taxon>Dikarya</taxon>
        <taxon>Ascomycota</taxon>
        <taxon>Pezizomycotina</taxon>
        <taxon>Dothideomycetes</taxon>
        <taxon>Pleosporomycetidae</taxon>
        <taxon>Pleosporales</taxon>
        <taxon>Pleosporales incertae sedis</taxon>
        <taxon>Lojkania</taxon>
    </lineage>
</organism>
<accession>A0A9P4N813</accession>
<name>A0A9P4N813_9PLEO</name>
<gene>
    <name evidence="1" type="ORF">CC78DRAFT_576426</name>
</gene>
<evidence type="ECO:0000313" key="1">
    <source>
        <dbReference type="EMBL" id="KAF2267884.1"/>
    </source>
</evidence>
<dbReference type="Proteomes" id="UP000800093">
    <property type="component" value="Unassembled WGS sequence"/>
</dbReference>
<reference evidence="2" key="1">
    <citation type="journal article" date="2020" name="Stud. Mycol.">
        <title>101 Dothideomycetes genomes: A test case for predicting lifestyles and emergence of pathogens.</title>
        <authorList>
            <person name="Haridas S."/>
            <person name="Albert R."/>
            <person name="Binder M."/>
            <person name="Bloem J."/>
            <person name="LaButti K."/>
            <person name="Salamov A."/>
            <person name="Andreopoulos B."/>
            <person name="Baker S."/>
            <person name="Barry K."/>
            <person name="Bills G."/>
            <person name="Bluhm B."/>
            <person name="Cannon C."/>
            <person name="Castanera R."/>
            <person name="Culley D."/>
            <person name="Daum C."/>
            <person name="Ezra D."/>
            <person name="Gonzalez J."/>
            <person name="Henrissat B."/>
            <person name="Kuo A."/>
            <person name="Liang C."/>
            <person name="Lipzen A."/>
            <person name="Lutzoni F."/>
            <person name="Magnuson J."/>
            <person name="Mondo S."/>
            <person name="Nolan M."/>
            <person name="Ohm R."/>
            <person name="Pangilinan J."/>
            <person name="Park H.-J."/>
            <person name="Ramirez L."/>
            <person name="Alfaro M."/>
            <person name="Sun H."/>
            <person name="Tritt A."/>
            <person name="Yoshinaga Y."/>
            <person name="Zwiers L.-H."/>
            <person name="Turgeon B."/>
            <person name="Goodwin S."/>
            <person name="Spatafora J."/>
            <person name="Crous P."/>
            <person name="Grigoriev I."/>
        </authorList>
    </citation>
    <scope>NUCLEOTIDE SEQUENCE [LARGE SCALE GENOMIC DNA]</scope>
    <source>
        <strain evidence="2">CBS 304.66</strain>
    </source>
</reference>
<keyword evidence="2" id="KW-1185">Reference proteome</keyword>
<comment type="caution">
    <text evidence="1">The sequence shown here is derived from an EMBL/GenBank/DDBJ whole genome shotgun (WGS) entry which is preliminary data.</text>
</comment>
<sequence length="161" mass="18080">MGPSTNANCCALWRWYSECWVAVFGAYLQAHHRQHERSPSAAYFDNDTSATLSNLLRLAHTTTPLCHNLGTFGPVYAPQSEHTAPKRQWVPGNTRLSQKTFPVCKTQHQFRFGASVRNVCTKGHSLCMMLPERRCTPLTCSSRREPEHVMLLVFVAPCGSS</sequence>
<protein>
    <submittedName>
        <fullName evidence="1">Uncharacterized protein</fullName>
    </submittedName>
</protein>
<evidence type="ECO:0000313" key="2">
    <source>
        <dbReference type="Proteomes" id="UP000800093"/>
    </source>
</evidence>
<dbReference type="AlphaFoldDB" id="A0A9P4N813"/>
<dbReference type="EMBL" id="ML986588">
    <property type="protein sequence ID" value="KAF2267884.1"/>
    <property type="molecule type" value="Genomic_DNA"/>
</dbReference>
<proteinExistence type="predicted"/>